<dbReference type="STRING" id="1527.SAMN04489757_11689"/>
<gene>
    <name evidence="1" type="ORF">SAMN04489757_11689</name>
</gene>
<reference evidence="1 2" key="1">
    <citation type="submission" date="2016-10" db="EMBL/GenBank/DDBJ databases">
        <authorList>
            <person name="de Groot N.N."/>
        </authorList>
    </citation>
    <scope>NUCLEOTIDE SEQUENCE [LARGE SCALE GENOMIC DNA]</scope>
    <source>
        <strain evidence="1 2">DSM 1283</strain>
    </source>
</reference>
<name>A0A1I5FZQ7_9FIRM</name>
<dbReference type="EMBL" id="FOWD01000016">
    <property type="protein sequence ID" value="SFO29079.1"/>
    <property type="molecule type" value="Genomic_DNA"/>
</dbReference>
<evidence type="ECO:0000313" key="2">
    <source>
        <dbReference type="Proteomes" id="UP000198806"/>
    </source>
</evidence>
<dbReference type="RefSeq" id="WP_242960968.1">
    <property type="nucleotide sequence ID" value="NZ_BAABFM010000020.1"/>
</dbReference>
<evidence type="ECO:0000313" key="1">
    <source>
        <dbReference type="EMBL" id="SFO29079.1"/>
    </source>
</evidence>
<sequence length="101" mass="11685">MGSCFCFSVYMGAQKIQSMMEQIRTNVLEDIGGLKMLQFPDYIKDVLRECVTGEVTVTGFPKSNVLYFELEDGAWYCIRQELSRRLNFTLVSRVAVKRMRP</sequence>
<dbReference type="AlphaFoldDB" id="A0A1I5FZQ7"/>
<dbReference type="Proteomes" id="UP000198806">
    <property type="component" value="Unassembled WGS sequence"/>
</dbReference>
<accession>A0A1I5FZQ7</accession>
<protein>
    <submittedName>
        <fullName evidence="1">Uncharacterized protein</fullName>
    </submittedName>
</protein>
<proteinExistence type="predicted"/>
<keyword evidence="2" id="KW-1185">Reference proteome</keyword>
<organism evidence="1 2">
    <name type="scientific">Anaerocolumna aminovalerica</name>
    <dbReference type="NCBI Taxonomy" id="1527"/>
    <lineage>
        <taxon>Bacteria</taxon>
        <taxon>Bacillati</taxon>
        <taxon>Bacillota</taxon>
        <taxon>Clostridia</taxon>
        <taxon>Lachnospirales</taxon>
        <taxon>Lachnospiraceae</taxon>
        <taxon>Anaerocolumna</taxon>
    </lineage>
</organism>